<evidence type="ECO:0008006" key="4">
    <source>
        <dbReference type="Google" id="ProtNLM"/>
    </source>
</evidence>
<accession>A0A6N6JGE9</accession>
<keyword evidence="3" id="KW-1185">Reference proteome</keyword>
<name>A0A6N6JGE9_9RHOB</name>
<organism evidence="2 3">
    <name type="scientific">Litoreibacter roseus</name>
    <dbReference type="NCBI Taxonomy" id="2601869"/>
    <lineage>
        <taxon>Bacteria</taxon>
        <taxon>Pseudomonadati</taxon>
        <taxon>Pseudomonadota</taxon>
        <taxon>Alphaproteobacteria</taxon>
        <taxon>Rhodobacterales</taxon>
        <taxon>Roseobacteraceae</taxon>
        <taxon>Litoreibacter</taxon>
    </lineage>
</organism>
<comment type="caution">
    <text evidence="2">The sequence shown here is derived from an EMBL/GenBank/DDBJ whole genome shotgun (WGS) entry which is preliminary data.</text>
</comment>
<keyword evidence="1" id="KW-0812">Transmembrane</keyword>
<feature type="transmembrane region" description="Helical" evidence="1">
    <location>
        <begin position="20"/>
        <end position="39"/>
    </location>
</feature>
<sequence>MKHILRDFAFSENGAVTVDWVVLTAGMAFMGFVAAASVWDGAAHIGSTIDNDVTAIKIEKSFK</sequence>
<dbReference type="RefSeq" id="WP_159807314.1">
    <property type="nucleotide sequence ID" value="NZ_BLJE01000002.1"/>
</dbReference>
<keyword evidence="1" id="KW-0472">Membrane</keyword>
<evidence type="ECO:0000313" key="3">
    <source>
        <dbReference type="Proteomes" id="UP000436822"/>
    </source>
</evidence>
<dbReference type="EMBL" id="BLJE01000002">
    <property type="protein sequence ID" value="GFE65411.1"/>
    <property type="molecule type" value="Genomic_DNA"/>
</dbReference>
<dbReference type="Proteomes" id="UP000436822">
    <property type="component" value="Unassembled WGS sequence"/>
</dbReference>
<keyword evidence="1" id="KW-1133">Transmembrane helix</keyword>
<protein>
    <recommendedName>
        <fullName evidence="4">Pilus assembly protein</fullName>
    </recommendedName>
</protein>
<evidence type="ECO:0000256" key="1">
    <source>
        <dbReference type="SAM" id="Phobius"/>
    </source>
</evidence>
<dbReference type="AlphaFoldDB" id="A0A6N6JGE9"/>
<evidence type="ECO:0000313" key="2">
    <source>
        <dbReference type="EMBL" id="GFE65411.1"/>
    </source>
</evidence>
<gene>
    <name evidence="2" type="ORF">KIN_24850</name>
</gene>
<proteinExistence type="predicted"/>
<reference evidence="2 3" key="1">
    <citation type="submission" date="2019-12" db="EMBL/GenBank/DDBJ databases">
        <title>Litoreibacter badius sp. nov., a novel bacteriochlorophyll a-containing bacterium in the genus Litoreibacter.</title>
        <authorList>
            <person name="Kanamuro M."/>
            <person name="Takabe Y."/>
            <person name="Mori K."/>
            <person name="Takaichi S."/>
            <person name="Hanada S."/>
        </authorList>
    </citation>
    <scope>NUCLEOTIDE SEQUENCE [LARGE SCALE GENOMIC DNA]</scope>
    <source>
        <strain evidence="2 3">K6</strain>
    </source>
</reference>